<proteinExistence type="inferred from homology"/>
<dbReference type="EMBL" id="DSUH01000018">
    <property type="protein sequence ID" value="HGU31375.1"/>
    <property type="molecule type" value="Genomic_DNA"/>
</dbReference>
<dbReference type="InterPro" id="IPR025110">
    <property type="entry name" value="AMP-bd_C"/>
</dbReference>
<dbReference type="InterPro" id="IPR020845">
    <property type="entry name" value="AMP-binding_CS"/>
</dbReference>
<dbReference type="AlphaFoldDB" id="A0A7C4RLS0"/>
<dbReference type="Pfam" id="PF00501">
    <property type="entry name" value="AMP-binding"/>
    <property type="match status" value="1"/>
</dbReference>
<evidence type="ECO:0000259" key="4">
    <source>
        <dbReference type="Pfam" id="PF13193"/>
    </source>
</evidence>
<dbReference type="Gene3D" id="3.30.300.30">
    <property type="match status" value="1"/>
</dbReference>
<organism evidence="5">
    <name type="scientific">Desulfatirhabdium butyrativorans</name>
    <dbReference type="NCBI Taxonomy" id="340467"/>
    <lineage>
        <taxon>Bacteria</taxon>
        <taxon>Pseudomonadati</taxon>
        <taxon>Thermodesulfobacteriota</taxon>
        <taxon>Desulfobacteria</taxon>
        <taxon>Desulfobacterales</taxon>
        <taxon>Desulfatirhabdiaceae</taxon>
        <taxon>Desulfatirhabdium</taxon>
    </lineage>
</organism>
<dbReference type="FunFam" id="3.30.300.30:FF:000008">
    <property type="entry name" value="2,3-dihydroxybenzoate-AMP ligase"/>
    <property type="match status" value="1"/>
</dbReference>
<dbReference type="Pfam" id="PF13193">
    <property type="entry name" value="AMP-binding_C"/>
    <property type="match status" value="1"/>
</dbReference>
<evidence type="ECO:0000259" key="3">
    <source>
        <dbReference type="Pfam" id="PF00501"/>
    </source>
</evidence>
<name>A0A7C4RLS0_9BACT</name>
<dbReference type="PANTHER" id="PTHR24096">
    <property type="entry name" value="LONG-CHAIN-FATTY-ACID--COA LIGASE"/>
    <property type="match status" value="1"/>
</dbReference>
<comment type="caution">
    <text evidence="5">The sequence shown here is derived from an EMBL/GenBank/DDBJ whole genome shotgun (WGS) entry which is preliminary data.</text>
</comment>
<dbReference type="CDD" id="cd05936">
    <property type="entry name" value="FC-FACS_FadD_like"/>
    <property type="match status" value="1"/>
</dbReference>
<dbReference type="SUPFAM" id="SSF56801">
    <property type="entry name" value="Acetyl-CoA synthetase-like"/>
    <property type="match status" value="1"/>
</dbReference>
<evidence type="ECO:0000313" key="5">
    <source>
        <dbReference type="EMBL" id="HGU31375.1"/>
    </source>
</evidence>
<feature type="domain" description="AMP-binding enzyme C-terminal" evidence="4">
    <location>
        <begin position="489"/>
        <end position="564"/>
    </location>
</feature>
<reference evidence="5" key="1">
    <citation type="journal article" date="2020" name="mSystems">
        <title>Genome- and Community-Level Interaction Insights into Carbon Utilization and Element Cycling Functions of Hydrothermarchaeota in Hydrothermal Sediment.</title>
        <authorList>
            <person name="Zhou Z."/>
            <person name="Liu Y."/>
            <person name="Xu W."/>
            <person name="Pan J."/>
            <person name="Luo Z.H."/>
            <person name="Li M."/>
        </authorList>
    </citation>
    <scope>NUCLEOTIDE SEQUENCE [LARGE SCALE GENOMIC DNA]</scope>
    <source>
        <strain evidence="5">SpSt-477</strain>
    </source>
</reference>
<sequence>MPTNTWQTPKWPTGVAREITGWDKPVFSFLDEAARDYPNNVYTIFNDGTRTYAQVKDMADRIANFLSSRRIRKGERVAIFLPNLPHYPAIYFGILKAGAVCVTCNPVYTAGELNYQLRDSGARAVFVMDHPQFYQTAVKAIEGTDVQTVVVCNVKSFLPALKGFLGGLLGKIPKAASHDPSHLFFDDIIKTYPPKVPNVPIDPLKDLALIIYTGGTTGVPKGAALTHSNFVFDIMATHEWVSFPHEPGKAPEKIRKGGFHCYLGVLPWYHSFGLTLCLLGACASASKLVCIPDPRAGNPPFTEVLKAVQKYKTTMIVGVPTIYIAFMNHPQLAQFNLSSVLCCASGGAPLPVEVAKKFEEKTGCVIFEGYGLSETAPVATVNPTDPTKRKFGSVGFPFSNTDVKIVDTETGLTEMPRGEDGEIAISGPQVMQGYWNKPKENEAVFREIDGRRYFLTGDVGHIDEEGYIVITDRKKDLILVGGFNCYPREVEEVLFTHPKIANVAVVGVPDPRSGESVKAFVQLVPGQTATEEEILEFCKERLTGYKRPRSIEFRDVLPTSPVGKVLRRVLRDEERKKAANG</sequence>
<dbReference type="Gene3D" id="3.40.50.12780">
    <property type="entry name" value="N-terminal domain of ligase-like"/>
    <property type="match status" value="1"/>
</dbReference>
<evidence type="ECO:0000256" key="2">
    <source>
        <dbReference type="ARBA" id="ARBA00022598"/>
    </source>
</evidence>
<feature type="domain" description="AMP-dependent synthetase/ligase" evidence="3">
    <location>
        <begin position="30"/>
        <end position="435"/>
    </location>
</feature>
<protein>
    <submittedName>
        <fullName evidence="5">Long-chain fatty acid--CoA ligase</fullName>
    </submittedName>
</protein>
<dbReference type="InterPro" id="IPR042099">
    <property type="entry name" value="ANL_N_sf"/>
</dbReference>
<dbReference type="GO" id="GO:0016405">
    <property type="term" value="F:CoA-ligase activity"/>
    <property type="evidence" value="ECO:0007669"/>
    <property type="project" value="TreeGrafter"/>
</dbReference>
<dbReference type="InterPro" id="IPR000873">
    <property type="entry name" value="AMP-dep_synth/lig_dom"/>
</dbReference>
<gene>
    <name evidence="5" type="ORF">ENS29_00795</name>
</gene>
<keyword evidence="2 5" id="KW-0436">Ligase</keyword>
<evidence type="ECO:0000256" key="1">
    <source>
        <dbReference type="ARBA" id="ARBA00006432"/>
    </source>
</evidence>
<accession>A0A7C4RLS0</accession>
<dbReference type="PANTHER" id="PTHR24096:SF149">
    <property type="entry name" value="AMP-BINDING DOMAIN-CONTAINING PROTEIN-RELATED"/>
    <property type="match status" value="1"/>
</dbReference>
<comment type="similarity">
    <text evidence="1">Belongs to the ATP-dependent AMP-binding enzyme family.</text>
</comment>
<dbReference type="InterPro" id="IPR045851">
    <property type="entry name" value="AMP-bd_C_sf"/>
</dbReference>
<dbReference type="PROSITE" id="PS00455">
    <property type="entry name" value="AMP_BINDING"/>
    <property type="match status" value="1"/>
</dbReference>